<feature type="transmembrane region" description="Helical" evidence="5">
    <location>
        <begin position="191"/>
        <end position="210"/>
    </location>
</feature>
<feature type="compositionally biased region" description="Low complexity" evidence="4">
    <location>
        <begin position="543"/>
        <end position="552"/>
    </location>
</feature>
<keyword evidence="5" id="KW-1133">Transmembrane helix</keyword>
<dbReference type="PRINTS" id="PR00260">
    <property type="entry name" value="CHEMTRNSDUCR"/>
</dbReference>
<dbReference type="InterPro" id="IPR051310">
    <property type="entry name" value="MCP_chemotaxis"/>
</dbReference>
<dbReference type="RefSeq" id="WP_079218996.1">
    <property type="nucleotide sequence ID" value="NZ_CP018845.1"/>
</dbReference>
<dbReference type="InterPro" id="IPR047347">
    <property type="entry name" value="YvaQ-like_sensor"/>
</dbReference>
<dbReference type="Pfam" id="PF12729">
    <property type="entry name" value="4HB_MCP_1"/>
    <property type="match status" value="1"/>
</dbReference>
<dbReference type="Proteomes" id="UP000536746">
    <property type="component" value="Unassembled WGS sequence"/>
</dbReference>
<evidence type="ECO:0000259" key="6">
    <source>
        <dbReference type="PROSITE" id="PS50111"/>
    </source>
</evidence>
<dbReference type="Pfam" id="PF00672">
    <property type="entry name" value="HAMP"/>
    <property type="match status" value="1"/>
</dbReference>
<comment type="similarity">
    <text evidence="2">Belongs to the methyl-accepting chemotaxis (MCP) protein family.</text>
</comment>
<dbReference type="InterPro" id="IPR024478">
    <property type="entry name" value="HlyB_4HB_MCP"/>
</dbReference>
<dbReference type="PANTHER" id="PTHR43531:SF14">
    <property type="entry name" value="METHYL-ACCEPTING CHEMOTAXIS PROTEIN I-RELATED"/>
    <property type="match status" value="1"/>
</dbReference>
<dbReference type="CDD" id="cd11386">
    <property type="entry name" value="MCP_signal"/>
    <property type="match status" value="1"/>
</dbReference>
<keyword evidence="9" id="KW-1185">Reference proteome</keyword>
<feature type="domain" description="Methyl-accepting transducer" evidence="6">
    <location>
        <begin position="269"/>
        <end position="498"/>
    </location>
</feature>
<comment type="caution">
    <text evidence="8">The sequence shown here is derived from an EMBL/GenBank/DDBJ whole genome shotgun (WGS) entry which is preliminary data.</text>
</comment>
<evidence type="ECO:0000256" key="5">
    <source>
        <dbReference type="SAM" id="Phobius"/>
    </source>
</evidence>
<evidence type="ECO:0000256" key="4">
    <source>
        <dbReference type="SAM" id="MobiDB-lite"/>
    </source>
</evidence>
<dbReference type="CDD" id="cd19411">
    <property type="entry name" value="MCP2201-like_sensor"/>
    <property type="match status" value="1"/>
</dbReference>
<protein>
    <submittedName>
        <fullName evidence="8">HAMP domain-containing protein</fullName>
    </submittedName>
</protein>
<evidence type="ECO:0000256" key="1">
    <source>
        <dbReference type="ARBA" id="ARBA00022481"/>
    </source>
</evidence>
<sequence>MNISNMKIGARLTLGFGAVIALLLAIAVLGNVQLGRLADGISLIVKDRYPKTVMANTVQIQVNKIALDIRDILLTSDAERIKALAADATAADKTMNEFLARLREVARTDEDKKFVEAAIAARDAYIPARDKLMALAQAGQVDEAKAYLPQQFMPVQIKYFIALDAMFDYQGGLMDAAGAAAAQDSASARTIINSLAVVALLLAAVVAWLVSRSITRPLVNAVGVARRVAEGDLTTRVEVTSRDETGELMAALKLMNDNLRNIVSRVRTGTDTINHASGEIASGNLDLSSRTEQQAGSLEETASAMEELTSTVKQNADNARQANQLAASASSVAVEGGAVVGQVVETMASINASSKKIVDIIGVIDGIAFQTNILALNAAVEAARAGEQGRGFAVVASEVRSLAQRSATAAKEIKLLIDDSVAKVDTGSHLVEQAGSTMTEVVASVKRVTDIVAEISAASTEQSTGIEEINRAITLMDESTQQNAALVEEAAAAAQAMQDQAAQLMEAVSVFKVDAGMAAAPSPAASAAHAAPKAAAPVIRKPAAPARALAHKPAAETRPNRAPASAAGKVTDDDWEQF</sequence>
<organism evidence="8 9">
    <name type="scientific">Herbaspirillum robiniae</name>
    <dbReference type="NCBI Taxonomy" id="2014887"/>
    <lineage>
        <taxon>Bacteria</taxon>
        <taxon>Pseudomonadati</taxon>
        <taxon>Pseudomonadota</taxon>
        <taxon>Betaproteobacteria</taxon>
        <taxon>Burkholderiales</taxon>
        <taxon>Oxalobacteraceae</taxon>
        <taxon>Herbaspirillum</taxon>
    </lineage>
</organism>
<dbReference type="Pfam" id="PF00015">
    <property type="entry name" value="MCPsignal"/>
    <property type="match status" value="1"/>
</dbReference>
<evidence type="ECO:0000256" key="3">
    <source>
        <dbReference type="PROSITE-ProRule" id="PRU00284"/>
    </source>
</evidence>
<dbReference type="CDD" id="cd06225">
    <property type="entry name" value="HAMP"/>
    <property type="match status" value="1"/>
</dbReference>
<evidence type="ECO:0000256" key="2">
    <source>
        <dbReference type="ARBA" id="ARBA00029447"/>
    </source>
</evidence>
<dbReference type="InterPro" id="IPR003660">
    <property type="entry name" value="HAMP_dom"/>
</dbReference>
<dbReference type="EMBL" id="JABFMT010000034">
    <property type="protein sequence ID" value="NUU04089.1"/>
    <property type="molecule type" value="Genomic_DNA"/>
</dbReference>
<dbReference type="SMART" id="SM00304">
    <property type="entry name" value="HAMP"/>
    <property type="match status" value="1"/>
</dbReference>
<evidence type="ECO:0000313" key="8">
    <source>
        <dbReference type="EMBL" id="NUU04089.1"/>
    </source>
</evidence>
<keyword evidence="5" id="KW-0812">Transmembrane</keyword>
<keyword evidence="5" id="KW-0472">Membrane</keyword>
<dbReference type="PANTHER" id="PTHR43531">
    <property type="entry name" value="PROTEIN ICFG"/>
    <property type="match status" value="1"/>
</dbReference>
<dbReference type="InterPro" id="IPR004089">
    <property type="entry name" value="MCPsignal_dom"/>
</dbReference>
<keyword evidence="1" id="KW-0488">Methylation</keyword>
<feature type="domain" description="HAMP" evidence="7">
    <location>
        <begin position="212"/>
        <end position="264"/>
    </location>
</feature>
<name>A0ABX2M8C5_9BURK</name>
<reference evidence="8 9" key="1">
    <citation type="journal article" date="2020" name="Front. Plant Sci.">
        <title>Isolation of Rhizosphere Bacteria That Improve Quality and Water Stress Tolerance in Greenhouse Ornamentals.</title>
        <authorList>
            <person name="Nordstedt N.P."/>
            <person name="Jones M.L."/>
        </authorList>
    </citation>
    <scope>NUCLEOTIDE SEQUENCE [LARGE SCALE GENOMIC DNA]</scope>
    <source>
        <strain evidence="8 9">C6C2</strain>
    </source>
</reference>
<dbReference type="SUPFAM" id="SSF58104">
    <property type="entry name" value="Methyl-accepting chemotaxis protein (MCP) signaling domain"/>
    <property type="match status" value="1"/>
</dbReference>
<evidence type="ECO:0000313" key="9">
    <source>
        <dbReference type="Proteomes" id="UP000536746"/>
    </source>
</evidence>
<evidence type="ECO:0000259" key="7">
    <source>
        <dbReference type="PROSITE" id="PS50885"/>
    </source>
</evidence>
<dbReference type="PROSITE" id="PS50885">
    <property type="entry name" value="HAMP"/>
    <property type="match status" value="1"/>
</dbReference>
<dbReference type="InterPro" id="IPR004090">
    <property type="entry name" value="Chemotax_Me-accpt_rcpt"/>
</dbReference>
<accession>A0ABX2M8C5</accession>
<gene>
    <name evidence="8" type="ORF">HNO84_20965</name>
</gene>
<dbReference type="PROSITE" id="PS50111">
    <property type="entry name" value="CHEMOTAXIS_TRANSDUC_2"/>
    <property type="match status" value="1"/>
</dbReference>
<dbReference type="Gene3D" id="1.10.287.950">
    <property type="entry name" value="Methyl-accepting chemotaxis protein"/>
    <property type="match status" value="1"/>
</dbReference>
<proteinExistence type="inferred from homology"/>
<feature type="region of interest" description="Disordered" evidence="4">
    <location>
        <begin position="543"/>
        <end position="578"/>
    </location>
</feature>
<keyword evidence="3" id="KW-0807">Transducer</keyword>
<dbReference type="SMART" id="SM00283">
    <property type="entry name" value="MA"/>
    <property type="match status" value="1"/>
</dbReference>